<dbReference type="GO" id="GO:0005737">
    <property type="term" value="C:cytoplasm"/>
    <property type="evidence" value="ECO:0007669"/>
    <property type="project" value="TreeGrafter"/>
</dbReference>
<evidence type="ECO:0000313" key="4">
    <source>
        <dbReference type="Proteomes" id="UP001221898"/>
    </source>
</evidence>
<comment type="similarity">
    <text evidence="1">Belongs to the PhzF family.</text>
</comment>
<dbReference type="Pfam" id="PF02567">
    <property type="entry name" value="PhzC-PhzF"/>
    <property type="match status" value="1"/>
</dbReference>
<name>A0AAD7WER1_9TELE</name>
<dbReference type="PANTHER" id="PTHR13774">
    <property type="entry name" value="PHENAZINE BIOSYNTHESIS PROTEIN"/>
    <property type="match status" value="1"/>
</dbReference>
<gene>
    <name evidence="3" type="ORF">AAFF_G00063410</name>
</gene>
<evidence type="ECO:0000256" key="1">
    <source>
        <dbReference type="ARBA" id="ARBA00008270"/>
    </source>
</evidence>
<comment type="caution">
    <text evidence="3">The sequence shown here is derived from an EMBL/GenBank/DDBJ whole genome shotgun (WGS) entry which is preliminary data.</text>
</comment>
<dbReference type="EMBL" id="JAINUG010000139">
    <property type="protein sequence ID" value="KAJ8393269.1"/>
    <property type="molecule type" value="Genomic_DNA"/>
</dbReference>
<accession>A0AAD7WER1</accession>
<dbReference type="SUPFAM" id="SSF54506">
    <property type="entry name" value="Diaminopimelate epimerase-like"/>
    <property type="match status" value="1"/>
</dbReference>
<protein>
    <recommendedName>
        <fullName evidence="5">Phenazine biosynthesis-like protein</fullName>
    </recommendedName>
</protein>
<evidence type="ECO:0008006" key="5">
    <source>
        <dbReference type="Google" id="ProtNLM"/>
    </source>
</evidence>
<dbReference type="Proteomes" id="UP001221898">
    <property type="component" value="Unassembled WGS sequence"/>
</dbReference>
<proteinExistence type="inferred from homology"/>
<evidence type="ECO:0000256" key="2">
    <source>
        <dbReference type="ARBA" id="ARBA00023235"/>
    </source>
</evidence>
<organism evidence="3 4">
    <name type="scientific">Aldrovandia affinis</name>
    <dbReference type="NCBI Taxonomy" id="143900"/>
    <lineage>
        <taxon>Eukaryota</taxon>
        <taxon>Metazoa</taxon>
        <taxon>Chordata</taxon>
        <taxon>Craniata</taxon>
        <taxon>Vertebrata</taxon>
        <taxon>Euteleostomi</taxon>
        <taxon>Actinopterygii</taxon>
        <taxon>Neopterygii</taxon>
        <taxon>Teleostei</taxon>
        <taxon>Notacanthiformes</taxon>
        <taxon>Halosauridae</taxon>
        <taxon>Aldrovandia</taxon>
    </lineage>
</organism>
<dbReference type="PANTHER" id="PTHR13774:SF17">
    <property type="entry name" value="PHENAZINE BIOSYNTHESIS-LIKE DOMAIN-CONTAINING PROTEIN"/>
    <property type="match status" value="1"/>
</dbReference>
<evidence type="ECO:0000313" key="3">
    <source>
        <dbReference type="EMBL" id="KAJ8393269.1"/>
    </source>
</evidence>
<keyword evidence="4" id="KW-1185">Reference proteome</keyword>
<reference evidence="3" key="1">
    <citation type="journal article" date="2023" name="Science">
        <title>Genome structures resolve the early diversification of teleost fishes.</title>
        <authorList>
            <person name="Parey E."/>
            <person name="Louis A."/>
            <person name="Montfort J."/>
            <person name="Bouchez O."/>
            <person name="Roques C."/>
            <person name="Iampietro C."/>
            <person name="Lluch J."/>
            <person name="Castinel A."/>
            <person name="Donnadieu C."/>
            <person name="Desvignes T."/>
            <person name="Floi Bucao C."/>
            <person name="Jouanno E."/>
            <person name="Wen M."/>
            <person name="Mejri S."/>
            <person name="Dirks R."/>
            <person name="Jansen H."/>
            <person name="Henkel C."/>
            <person name="Chen W.J."/>
            <person name="Zahm M."/>
            <person name="Cabau C."/>
            <person name="Klopp C."/>
            <person name="Thompson A.W."/>
            <person name="Robinson-Rechavi M."/>
            <person name="Braasch I."/>
            <person name="Lecointre G."/>
            <person name="Bobe J."/>
            <person name="Postlethwait J.H."/>
            <person name="Berthelot C."/>
            <person name="Roest Crollius H."/>
            <person name="Guiguen Y."/>
        </authorList>
    </citation>
    <scope>NUCLEOTIDE SEQUENCE</scope>
    <source>
        <strain evidence="3">NC1722</strain>
    </source>
</reference>
<dbReference type="AlphaFoldDB" id="A0AAD7WER1"/>
<keyword evidence="2" id="KW-0413">Isomerase</keyword>
<dbReference type="InterPro" id="IPR003719">
    <property type="entry name" value="Phenazine_PhzF-like"/>
</dbReference>
<sequence length="146" mass="15784">MKCLYVDMPPLLLQQFCFIGKATVGGLSVQDVCYCAVTKKLLICLSDSCDRSLLTSLQPDSADLLHSESSGRVKGVIITWKGPPAAQPGYDFFSRYFAPWNGIPEDPVTAFQCSGRGGELDLALRSDGRVDISGHAVIILQGTLML</sequence>
<dbReference type="Gene3D" id="3.10.310.10">
    <property type="entry name" value="Diaminopimelate Epimerase, Chain A, domain 1"/>
    <property type="match status" value="1"/>
</dbReference>
<dbReference type="GO" id="GO:0016853">
    <property type="term" value="F:isomerase activity"/>
    <property type="evidence" value="ECO:0007669"/>
    <property type="project" value="UniProtKB-KW"/>
</dbReference>